<dbReference type="InterPro" id="IPR007554">
    <property type="entry name" value="Glycerophosphate_synth"/>
</dbReference>
<evidence type="ECO:0000313" key="7">
    <source>
        <dbReference type="EMBL" id="SFU42185.1"/>
    </source>
</evidence>
<evidence type="ECO:0000256" key="3">
    <source>
        <dbReference type="ARBA" id="ARBA00022475"/>
    </source>
</evidence>
<evidence type="ECO:0000256" key="6">
    <source>
        <dbReference type="ARBA" id="ARBA00023136"/>
    </source>
</evidence>
<evidence type="ECO:0000256" key="2">
    <source>
        <dbReference type="ARBA" id="ARBA00010488"/>
    </source>
</evidence>
<keyword evidence="4 7" id="KW-0808">Transferase</keyword>
<dbReference type="STRING" id="155865.SAMN05216515_10445"/>
<keyword evidence="5" id="KW-0777">Teichoic acid biosynthesis</keyword>
<name>A0A1I7G171_9FIRM</name>
<sequence>MGLKKKLVILVKDYARNHERFRKWARETRTKYLYREFRKGADRVRTDRKLVYLNSFNGRSYSDAPKAMYEYMLRDDRYSGFRFVWMFREPEKYRWLEQNRDTKVVGFNSREEVETLREAGYWITNYRMLEQYVPKEDQTYVECWHGTPFKRLGYDMMASDNAMNSLEEIFQKYDRDTVRMKYILSQSPFATRVFTSAWNLKKFGKEDCVIEEGYPRNDILLNADDSYIRALKEKMGLDPASIGNRKILLYAPTWRDNQFDRSMGTYAFHSDVDYDILQRELGEDYVILFRVHYLAARAFDFDKYKGFIYNVSDHDDINDLYLMADMLITDYSSSFFDYANLKRPMVFYMYDLEDYRDSVRGLYFSPDILPGPIVRTEKELADAVRDQAEHFVFDEKYRAFNEKFNALDDGHATERVLARIFNESEEQF</sequence>
<evidence type="ECO:0000256" key="1">
    <source>
        <dbReference type="ARBA" id="ARBA00004202"/>
    </source>
</evidence>
<dbReference type="AlphaFoldDB" id="A0A1I7G171"/>
<comment type="similarity">
    <text evidence="2">Belongs to the CDP-glycerol glycerophosphotransferase family.</text>
</comment>
<dbReference type="InterPro" id="IPR043149">
    <property type="entry name" value="TagF_N"/>
</dbReference>
<dbReference type="InterPro" id="IPR043148">
    <property type="entry name" value="TagF_C"/>
</dbReference>
<organism evidence="7 8">
    <name type="scientific">Eubacterium pyruvativorans</name>
    <dbReference type="NCBI Taxonomy" id="155865"/>
    <lineage>
        <taxon>Bacteria</taxon>
        <taxon>Bacillati</taxon>
        <taxon>Bacillota</taxon>
        <taxon>Clostridia</taxon>
        <taxon>Eubacteriales</taxon>
        <taxon>Eubacteriaceae</taxon>
        <taxon>Eubacterium</taxon>
    </lineage>
</organism>
<reference evidence="7 8" key="1">
    <citation type="submission" date="2016-10" db="EMBL/GenBank/DDBJ databases">
        <authorList>
            <person name="de Groot N.N."/>
        </authorList>
    </citation>
    <scope>NUCLEOTIDE SEQUENCE [LARGE SCALE GENOMIC DNA]</scope>
    <source>
        <strain evidence="7 8">KHGC13</strain>
    </source>
</reference>
<dbReference type="Gene3D" id="3.40.50.11820">
    <property type="match status" value="1"/>
</dbReference>
<dbReference type="Proteomes" id="UP000198817">
    <property type="component" value="Unassembled WGS sequence"/>
</dbReference>
<accession>A0A1I7G171</accession>
<dbReference type="Pfam" id="PF04464">
    <property type="entry name" value="Glyphos_transf"/>
    <property type="match status" value="1"/>
</dbReference>
<keyword evidence="8" id="KW-1185">Reference proteome</keyword>
<comment type="subcellular location">
    <subcellularLocation>
        <location evidence="1">Cell membrane</location>
        <topology evidence="1">Peripheral membrane protein</topology>
    </subcellularLocation>
</comment>
<keyword evidence="3" id="KW-1003">Cell membrane</keyword>
<dbReference type="GO" id="GO:0005886">
    <property type="term" value="C:plasma membrane"/>
    <property type="evidence" value="ECO:0007669"/>
    <property type="project" value="UniProtKB-SubCell"/>
</dbReference>
<protein>
    <submittedName>
        <fullName evidence="7">CDP-glycerol:poly(Glycerophosphate) glycerophosphotransferase</fullName>
    </submittedName>
</protein>
<dbReference type="EMBL" id="FPBT01000004">
    <property type="protein sequence ID" value="SFU42185.1"/>
    <property type="molecule type" value="Genomic_DNA"/>
</dbReference>
<dbReference type="SUPFAM" id="SSF53756">
    <property type="entry name" value="UDP-Glycosyltransferase/glycogen phosphorylase"/>
    <property type="match status" value="1"/>
</dbReference>
<proteinExistence type="inferred from homology"/>
<dbReference type="Gene3D" id="3.40.50.12580">
    <property type="match status" value="1"/>
</dbReference>
<keyword evidence="6" id="KW-0472">Membrane</keyword>
<dbReference type="GO" id="GO:0047355">
    <property type="term" value="F:CDP-glycerol glycerophosphotransferase activity"/>
    <property type="evidence" value="ECO:0007669"/>
    <property type="project" value="InterPro"/>
</dbReference>
<dbReference type="RefSeq" id="WP_090470351.1">
    <property type="nucleotide sequence ID" value="NZ_FOWF01000004.1"/>
</dbReference>
<gene>
    <name evidence="7" type="ORF">SAMN05216508_10486</name>
</gene>
<evidence type="ECO:0000313" key="8">
    <source>
        <dbReference type="Proteomes" id="UP000198817"/>
    </source>
</evidence>
<evidence type="ECO:0000256" key="5">
    <source>
        <dbReference type="ARBA" id="ARBA00022944"/>
    </source>
</evidence>
<dbReference type="OrthoDB" id="9807097at2"/>
<dbReference type="PANTHER" id="PTHR37316">
    <property type="entry name" value="TEICHOIC ACID GLYCEROL-PHOSPHATE PRIMASE"/>
    <property type="match status" value="1"/>
</dbReference>
<dbReference type="GO" id="GO:0019350">
    <property type="term" value="P:teichoic acid biosynthetic process"/>
    <property type="evidence" value="ECO:0007669"/>
    <property type="project" value="UniProtKB-KW"/>
</dbReference>
<evidence type="ECO:0000256" key="4">
    <source>
        <dbReference type="ARBA" id="ARBA00022679"/>
    </source>
</evidence>
<dbReference type="InterPro" id="IPR051612">
    <property type="entry name" value="Teichoic_Acid_Biosynth"/>
</dbReference>
<dbReference type="PANTHER" id="PTHR37316:SF3">
    <property type="entry name" value="TEICHOIC ACID GLYCEROL-PHOSPHATE TRANSFERASE"/>
    <property type="match status" value="1"/>
</dbReference>